<dbReference type="PANTHER" id="PTHR46494:SF1">
    <property type="entry name" value="CORA FAMILY METAL ION TRANSPORTER (EUROFUNG)"/>
    <property type="match status" value="1"/>
</dbReference>
<dbReference type="STRING" id="1448321.A0A317WHV1"/>
<dbReference type="GeneID" id="37065109"/>
<sequence length="167" mass="18844">MTLDSVQNLLDLRQKQASILEAEYARIQAEDTGKQANTVMVFTIITIIFAPLSFLTSLFALNVTNFPHDSGNVEYQGWWLFPVLFGSSIAFIIPACYIALNINNISESTDGAKDRWKGWWTRRRKPAPTSTISSEKIASSPRIEIGRRPRSGSRDTKTEMSQYILPK</sequence>
<dbReference type="GO" id="GO:0005886">
    <property type="term" value="C:plasma membrane"/>
    <property type="evidence" value="ECO:0007669"/>
    <property type="project" value="UniProtKB-SubCell"/>
</dbReference>
<feature type="region of interest" description="Disordered" evidence="5">
    <location>
        <begin position="124"/>
        <end position="167"/>
    </location>
</feature>
<organism evidence="7 8">
    <name type="scientific">Aspergillus heteromorphus CBS 117.55</name>
    <dbReference type="NCBI Taxonomy" id="1448321"/>
    <lineage>
        <taxon>Eukaryota</taxon>
        <taxon>Fungi</taxon>
        <taxon>Dikarya</taxon>
        <taxon>Ascomycota</taxon>
        <taxon>Pezizomycotina</taxon>
        <taxon>Eurotiomycetes</taxon>
        <taxon>Eurotiomycetidae</taxon>
        <taxon>Eurotiales</taxon>
        <taxon>Aspergillaceae</taxon>
        <taxon>Aspergillus</taxon>
        <taxon>Aspergillus subgen. Circumdati</taxon>
    </lineage>
</organism>
<keyword evidence="4 6" id="KW-0472">Membrane</keyword>
<evidence type="ECO:0000256" key="3">
    <source>
        <dbReference type="ARBA" id="ARBA00022989"/>
    </source>
</evidence>
<evidence type="ECO:0000256" key="6">
    <source>
        <dbReference type="SAM" id="Phobius"/>
    </source>
</evidence>
<evidence type="ECO:0000256" key="2">
    <source>
        <dbReference type="ARBA" id="ARBA00022692"/>
    </source>
</evidence>
<dbReference type="GO" id="GO:0050897">
    <property type="term" value="F:cobalt ion binding"/>
    <property type="evidence" value="ECO:0007669"/>
    <property type="project" value="TreeGrafter"/>
</dbReference>
<accession>A0A317WHV1</accession>
<dbReference type="Pfam" id="PF01544">
    <property type="entry name" value="CorA"/>
    <property type="match status" value="1"/>
</dbReference>
<feature type="transmembrane region" description="Helical" evidence="6">
    <location>
        <begin position="39"/>
        <end position="59"/>
    </location>
</feature>
<dbReference type="VEuPathDB" id="FungiDB:BO70DRAFT_360783"/>
<comment type="caution">
    <text evidence="7">The sequence shown here is derived from an EMBL/GenBank/DDBJ whole genome shotgun (WGS) entry which is preliminary data.</text>
</comment>
<keyword evidence="3 6" id="KW-1133">Transmembrane helix</keyword>
<proteinExistence type="predicted"/>
<gene>
    <name evidence="7" type="ORF">BO70DRAFT_360783</name>
</gene>
<dbReference type="GO" id="GO:0015087">
    <property type="term" value="F:cobalt ion transmembrane transporter activity"/>
    <property type="evidence" value="ECO:0007669"/>
    <property type="project" value="TreeGrafter"/>
</dbReference>
<evidence type="ECO:0000313" key="7">
    <source>
        <dbReference type="EMBL" id="PWY85963.1"/>
    </source>
</evidence>
<dbReference type="Proteomes" id="UP000247233">
    <property type="component" value="Unassembled WGS sequence"/>
</dbReference>
<dbReference type="InterPro" id="IPR045863">
    <property type="entry name" value="CorA_TM1_TM2"/>
</dbReference>
<dbReference type="PANTHER" id="PTHR46494">
    <property type="entry name" value="CORA FAMILY METAL ION TRANSPORTER (EUROFUNG)"/>
    <property type="match status" value="1"/>
</dbReference>
<feature type="transmembrane region" description="Helical" evidence="6">
    <location>
        <begin position="79"/>
        <end position="100"/>
    </location>
</feature>
<dbReference type="GO" id="GO:0000287">
    <property type="term" value="F:magnesium ion binding"/>
    <property type="evidence" value="ECO:0007669"/>
    <property type="project" value="TreeGrafter"/>
</dbReference>
<reference evidence="7 8" key="1">
    <citation type="submission" date="2016-12" db="EMBL/GenBank/DDBJ databases">
        <title>The genomes of Aspergillus section Nigri reveals drivers in fungal speciation.</title>
        <authorList>
            <consortium name="DOE Joint Genome Institute"/>
            <person name="Vesth T.C."/>
            <person name="Nybo J."/>
            <person name="Theobald S."/>
            <person name="Brandl J."/>
            <person name="Frisvad J.C."/>
            <person name="Nielsen K.F."/>
            <person name="Lyhne E.K."/>
            <person name="Kogle M.E."/>
            <person name="Kuo A."/>
            <person name="Riley R."/>
            <person name="Clum A."/>
            <person name="Nolan M."/>
            <person name="Lipzen A."/>
            <person name="Salamov A."/>
            <person name="Henrissat B."/>
            <person name="Wiebenga A."/>
            <person name="De Vries R.P."/>
            <person name="Grigoriev I.V."/>
            <person name="Mortensen U.H."/>
            <person name="Andersen M.R."/>
            <person name="Baker S.E."/>
        </authorList>
    </citation>
    <scope>NUCLEOTIDE SEQUENCE [LARGE SCALE GENOMIC DNA]</scope>
    <source>
        <strain evidence="7 8">CBS 117.55</strain>
    </source>
</reference>
<protein>
    <submittedName>
        <fullName evidence="7">Uncharacterized protein</fullName>
    </submittedName>
</protein>
<dbReference type="AlphaFoldDB" id="A0A317WHV1"/>
<evidence type="ECO:0000256" key="4">
    <source>
        <dbReference type="ARBA" id="ARBA00023136"/>
    </source>
</evidence>
<dbReference type="Gene3D" id="1.20.58.340">
    <property type="entry name" value="Magnesium transport protein CorA, transmembrane region"/>
    <property type="match status" value="1"/>
</dbReference>
<keyword evidence="2 6" id="KW-0812">Transmembrane</keyword>
<feature type="compositionally biased region" description="Basic and acidic residues" evidence="5">
    <location>
        <begin position="144"/>
        <end position="158"/>
    </location>
</feature>
<comment type="subcellular location">
    <subcellularLocation>
        <location evidence="1">Cell membrane</location>
        <topology evidence="1">Multi-pass membrane protein</topology>
    </subcellularLocation>
</comment>
<dbReference type="GO" id="GO:0015095">
    <property type="term" value="F:magnesium ion transmembrane transporter activity"/>
    <property type="evidence" value="ECO:0007669"/>
    <property type="project" value="TreeGrafter"/>
</dbReference>
<feature type="compositionally biased region" description="Polar residues" evidence="5">
    <location>
        <begin position="128"/>
        <end position="137"/>
    </location>
</feature>
<dbReference type="RefSeq" id="XP_025400515.1">
    <property type="nucleotide sequence ID" value="XM_025542872.1"/>
</dbReference>
<name>A0A317WHV1_9EURO</name>
<dbReference type="OrthoDB" id="4483578at2759"/>
<dbReference type="InterPro" id="IPR002523">
    <property type="entry name" value="MgTranspt_CorA/ZnTranspt_ZntB"/>
</dbReference>
<evidence type="ECO:0000313" key="8">
    <source>
        <dbReference type="Proteomes" id="UP000247233"/>
    </source>
</evidence>
<dbReference type="SUPFAM" id="SSF144083">
    <property type="entry name" value="Magnesium transport protein CorA, transmembrane region"/>
    <property type="match status" value="1"/>
</dbReference>
<evidence type="ECO:0000256" key="5">
    <source>
        <dbReference type="SAM" id="MobiDB-lite"/>
    </source>
</evidence>
<keyword evidence="8" id="KW-1185">Reference proteome</keyword>
<dbReference type="EMBL" id="MSFL01000008">
    <property type="protein sequence ID" value="PWY85963.1"/>
    <property type="molecule type" value="Genomic_DNA"/>
</dbReference>
<evidence type="ECO:0000256" key="1">
    <source>
        <dbReference type="ARBA" id="ARBA00004651"/>
    </source>
</evidence>